<dbReference type="CDD" id="cd04301">
    <property type="entry name" value="NAT_SF"/>
    <property type="match status" value="1"/>
</dbReference>
<evidence type="ECO:0000256" key="1">
    <source>
        <dbReference type="ARBA" id="ARBA00022679"/>
    </source>
</evidence>
<protein>
    <submittedName>
        <fullName evidence="4">GNAT family N-acetyltransferase</fullName>
    </submittedName>
</protein>
<evidence type="ECO:0000313" key="4">
    <source>
        <dbReference type="EMBL" id="TWP45602.1"/>
    </source>
</evidence>
<dbReference type="SUPFAM" id="SSF55729">
    <property type="entry name" value="Acyl-CoA N-acyltransferases (Nat)"/>
    <property type="match status" value="1"/>
</dbReference>
<keyword evidence="5" id="KW-1185">Reference proteome</keyword>
<accession>A0A563EGZ8</accession>
<dbReference type="Proteomes" id="UP000316639">
    <property type="component" value="Unassembled WGS sequence"/>
</dbReference>
<proteinExistence type="predicted"/>
<name>A0A563EGZ8_9PSEU</name>
<dbReference type="InterPro" id="IPR000182">
    <property type="entry name" value="GNAT_dom"/>
</dbReference>
<evidence type="ECO:0000313" key="5">
    <source>
        <dbReference type="Proteomes" id="UP000316639"/>
    </source>
</evidence>
<evidence type="ECO:0000256" key="2">
    <source>
        <dbReference type="ARBA" id="ARBA00023315"/>
    </source>
</evidence>
<dbReference type="GO" id="GO:0016747">
    <property type="term" value="F:acyltransferase activity, transferring groups other than amino-acyl groups"/>
    <property type="evidence" value="ECO:0007669"/>
    <property type="project" value="InterPro"/>
</dbReference>
<dbReference type="PANTHER" id="PTHR43800:SF1">
    <property type="entry name" value="PEPTIDYL-LYSINE N-ACETYLTRANSFERASE YJAB"/>
    <property type="match status" value="1"/>
</dbReference>
<keyword evidence="1 4" id="KW-0808">Transferase</keyword>
<comment type="caution">
    <text evidence="4">The sequence shown here is derived from an EMBL/GenBank/DDBJ whole genome shotgun (WGS) entry which is preliminary data.</text>
</comment>
<dbReference type="OrthoDB" id="572496at2"/>
<dbReference type="EMBL" id="VOBR01000040">
    <property type="protein sequence ID" value="TWP45602.1"/>
    <property type="molecule type" value="Genomic_DNA"/>
</dbReference>
<dbReference type="InterPro" id="IPR016181">
    <property type="entry name" value="Acyl_CoA_acyltransferase"/>
</dbReference>
<dbReference type="RefSeq" id="WP_146359702.1">
    <property type="nucleotide sequence ID" value="NZ_VOBR01000040.1"/>
</dbReference>
<reference evidence="4 5" key="1">
    <citation type="submission" date="2019-07" db="EMBL/GenBank/DDBJ databases">
        <title>Lentzea xizangensis sp. nov., isolated from Qinghai-Tibetan Plateau Soils.</title>
        <authorList>
            <person name="Huang J."/>
        </authorList>
    </citation>
    <scope>NUCLEOTIDE SEQUENCE [LARGE SCALE GENOMIC DNA]</scope>
    <source>
        <strain evidence="4 5">FXJ1.1311</strain>
    </source>
</reference>
<feature type="domain" description="N-acetyltransferase" evidence="3">
    <location>
        <begin position="1"/>
        <end position="138"/>
    </location>
</feature>
<dbReference type="PANTHER" id="PTHR43800">
    <property type="entry name" value="PEPTIDYL-LYSINE N-ACETYLTRANSFERASE YJAB"/>
    <property type="match status" value="1"/>
</dbReference>
<dbReference type="PROSITE" id="PS51186">
    <property type="entry name" value="GNAT"/>
    <property type="match status" value="1"/>
</dbReference>
<sequence length="158" mass="17257">MKIRHAFPAEFRHLQQIEVASGEPFRSVGMPEIADDDPMPLAAMAECDVLVAVNDDDVPVAFAAVSPVDDALHIHQISVDPKWARQGIGAQLIAALGDRRLTLTTFRDVPWNAPYYARLGFVELTELTPGLAEIVDEEASRGFTGRVAMLLLPQQVPA</sequence>
<dbReference type="Pfam" id="PF13508">
    <property type="entry name" value="Acetyltransf_7"/>
    <property type="match status" value="1"/>
</dbReference>
<dbReference type="AlphaFoldDB" id="A0A563EGZ8"/>
<dbReference type="Gene3D" id="3.40.630.30">
    <property type="match status" value="1"/>
</dbReference>
<gene>
    <name evidence="4" type="ORF">FKR81_38815</name>
</gene>
<organism evidence="4 5">
    <name type="scientific">Lentzea tibetensis</name>
    <dbReference type="NCBI Taxonomy" id="2591470"/>
    <lineage>
        <taxon>Bacteria</taxon>
        <taxon>Bacillati</taxon>
        <taxon>Actinomycetota</taxon>
        <taxon>Actinomycetes</taxon>
        <taxon>Pseudonocardiales</taxon>
        <taxon>Pseudonocardiaceae</taxon>
        <taxon>Lentzea</taxon>
    </lineage>
</organism>
<keyword evidence="2" id="KW-0012">Acyltransferase</keyword>
<evidence type="ECO:0000259" key="3">
    <source>
        <dbReference type="PROSITE" id="PS51186"/>
    </source>
</evidence>